<accession>A0A343W666</accession>
<feature type="transmembrane region" description="Helical" evidence="1">
    <location>
        <begin position="6"/>
        <end position="29"/>
    </location>
</feature>
<organism evidence="2">
    <name type="scientific">Levensteiniella iris</name>
    <dbReference type="NCBI Taxonomy" id="2153341"/>
    <lineage>
        <taxon>Eukaryota</taxon>
        <taxon>Metazoa</taxon>
        <taxon>Spiralia</taxon>
        <taxon>Lophotrochozoa</taxon>
        <taxon>Annelida</taxon>
        <taxon>Polychaeta</taxon>
        <taxon>Errantia</taxon>
        <taxon>Phyllodocida</taxon>
        <taxon>Polynoidae</taxon>
        <taxon>Levensteiniella</taxon>
    </lineage>
</organism>
<keyword evidence="1" id="KW-0472">Membrane</keyword>
<proteinExistence type="predicted"/>
<keyword evidence="1" id="KW-0812">Transmembrane</keyword>
<dbReference type="AlphaFoldDB" id="A0A343W666"/>
<name>A0A343W666_9ANNE</name>
<evidence type="ECO:0000313" key="2">
    <source>
        <dbReference type="EMBL" id="AVW86088.1"/>
    </source>
</evidence>
<keyword evidence="1" id="KW-1133">Transmembrane helix</keyword>
<sequence length="52" mass="6155">MPHLSPLNWLLSPIIFWMTIALFMSILWWSQTISFPKLTPQIVNPSSPSWNW</sequence>
<dbReference type="EMBL" id="KY753827">
    <property type="protein sequence ID" value="AVW86088.1"/>
    <property type="molecule type" value="Genomic_DNA"/>
</dbReference>
<evidence type="ECO:0000256" key="1">
    <source>
        <dbReference type="SAM" id="Phobius"/>
    </source>
</evidence>
<gene>
    <name evidence="2" type="primary">ATP8</name>
</gene>
<protein>
    <submittedName>
        <fullName evidence="2">ATP synthase F0 subunit 8</fullName>
    </submittedName>
</protein>
<keyword evidence="2" id="KW-0496">Mitochondrion</keyword>
<reference evidence="2" key="1">
    <citation type="journal article" date="2018" name="Mol. Phylogenet. Evol.">
        <title>Phylogeny, evolution and mitochondrial gene order rearrangement in scale worms (Aphroditiformia, Annelida).</title>
        <authorList>
            <person name="Zhang Y."/>
            <person name="Sun J."/>
            <person name="Rouse G.W."/>
            <person name="Wiklund H."/>
            <person name="Pleijel F."/>
            <person name="Watanabe H.K."/>
            <person name="Chen C."/>
            <person name="Qian P.-Y."/>
            <person name="Qiu J.-W."/>
        </authorList>
    </citation>
    <scope>NUCLEOTIDE SEQUENCE</scope>
</reference>
<geneLocation type="mitochondrion" evidence="2"/>